<organism evidence="2 3">
    <name type="scientific">Acaulospora morrowiae</name>
    <dbReference type="NCBI Taxonomy" id="94023"/>
    <lineage>
        <taxon>Eukaryota</taxon>
        <taxon>Fungi</taxon>
        <taxon>Fungi incertae sedis</taxon>
        <taxon>Mucoromycota</taxon>
        <taxon>Glomeromycotina</taxon>
        <taxon>Glomeromycetes</taxon>
        <taxon>Diversisporales</taxon>
        <taxon>Acaulosporaceae</taxon>
        <taxon>Acaulospora</taxon>
    </lineage>
</organism>
<dbReference type="InterPro" id="IPR000719">
    <property type="entry name" value="Prot_kinase_dom"/>
</dbReference>
<comment type="caution">
    <text evidence="2">The sequence shown here is derived from an EMBL/GenBank/DDBJ whole genome shotgun (WGS) entry which is preliminary data.</text>
</comment>
<dbReference type="PRINTS" id="PR00109">
    <property type="entry name" value="TYRKINASE"/>
</dbReference>
<dbReference type="InterPro" id="IPR051681">
    <property type="entry name" value="Ser/Thr_Kinases-Pseudokinases"/>
</dbReference>
<gene>
    <name evidence="2" type="ORF">AMORRO_LOCUS5403</name>
</gene>
<sequence length="563" mass="64804">MFVSKKKETIFYNFNNFSTIEEIDRGGFGIICKAILLEETVVLKKLNEDGNEADLLNEIKHLKEVCPHPNINSLLGITKDPKTKNTIIVLNYANEGNLQSYLKKNWINLIWRKKIKFALDVANGLEHLHKFKIIHRDLCPKNILVDNGVLKIADFGCSKIFREDSLSNSKIFGKIAFIEPQCFISRQKFKRNFKSDIYSFGVIMWLISTGRKPFEDSNPYTLIQEIPKGLREKDLPQKTPSEYINIYQRSWDSDPEKRPQLIEIKKVLENLQELIELSCEYPYDLPELKENPQSSIIPNLTHSYPTNSISNFDSPKQKENLQIPQIIITSDRRHHSYSTDSISSVDSTSNLDSNKFDLAIEFGKLIIEHKLTCSLKTNEAFRRFLKDHENDAPIIFNSLQAMQHEQKDLFIALSYFHGFGIEKDDEKYLESLERACSKGVVFAVSELATCYFKGVGVEKNLEKSFELYKISVEGGFLADKCLLSEFYYYGIGGAERDPKHAFHLLRSSATVGYIPAMYWLGYCYQYGVGVTRNLENAADLYREVIQKGDYKDAKEKLETLSNQ</sequence>
<dbReference type="GO" id="GO:0005524">
    <property type="term" value="F:ATP binding"/>
    <property type="evidence" value="ECO:0007669"/>
    <property type="project" value="InterPro"/>
</dbReference>
<dbReference type="GO" id="GO:0004674">
    <property type="term" value="F:protein serine/threonine kinase activity"/>
    <property type="evidence" value="ECO:0007669"/>
    <property type="project" value="TreeGrafter"/>
</dbReference>
<dbReference type="Proteomes" id="UP000789342">
    <property type="component" value="Unassembled WGS sequence"/>
</dbReference>
<dbReference type="PANTHER" id="PTHR44329">
    <property type="entry name" value="SERINE/THREONINE-PROTEIN KINASE TNNI3K-RELATED"/>
    <property type="match status" value="1"/>
</dbReference>
<name>A0A9N9B1B5_9GLOM</name>
<dbReference type="PROSITE" id="PS00109">
    <property type="entry name" value="PROTEIN_KINASE_TYR"/>
    <property type="match status" value="1"/>
</dbReference>
<evidence type="ECO:0000313" key="3">
    <source>
        <dbReference type="Proteomes" id="UP000789342"/>
    </source>
</evidence>
<dbReference type="InterPro" id="IPR011009">
    <property type="entry name" value="Kinase-like_dom_sf"/>
</dbReference>
<feature type="domain" description="Protein kinase" evidence="1">
    <location>
        <begin position="17"/>
        <end position="275"/>
    </location>
</feature>
<proteinExistence type="predicted"/>
<protein>
    <submittedName>
        <fullName evidence="2">12418_t:CDS:1</fullName>
    </submittedName>
</protein>
<dbReference type="PROSITE" id="PS50011">
    <property type="entry name" value="PROTEIN_KINASE_DOM"/>
    <property type="match status" value="1"/>
</dbReference>
<dbReference type="Gene3D" id="1.25.40.10">
    <property type="entry name" value="Tetratricopeptide repeat domain"/>
    <property type="match status" value="1"/>
</dbReference>
<dbReference type="Gene3D" id="1.10.510.10">
    <property type="entry name" value="Transferase(Phosphotransferase) domain 1"/>
    <property type="match status" value="1"/>
</dbReference>
<dbReference type="Pfam" id="PF08238">
    <property type="entry name" value="Sel1"/>
    <property type="match status" value="4"/>
</dbReference>
<feature type="non-terminal residue" evidence="2">
    <location>
        <position position="1"/>
    </location>
</feature>
<accession>A0A9N9B1B5</accession>
<dbReference type="InterPro" id="IPR001245">
    <property type="entry name" value="Ser-Thr/Tyr_kinase_cat_dom"/>
</dbReference>
<keyword evidence="3" id="KW-1185">Reference proteome</keyword>
<dbReference type="InterPro" id="IPR011990">
    <property type="entry name" value="TPR-like_helical_dom_sf"/>
</dbReference>
<dbReference type="Pfam" id="PF07714">
    <property type="entry name" value="PK_Tyr_Ser-Thr"/>
    <property type="match status" value="1"/>
</dbReference>
<reference evidence="2" key="1">
    <citation type="submission" date="2021-06" db="EMBL/GenBank/DDBJ databases">
        <authorList>
            <person name="Kallberg Y."/>
            <person name="Tangrot J."/>
            <person name="Rosling A."/>
        </authorList>
    </citation>
    <scope>NUCLEOTIDE SEQUENCE</scope>
    <source>
        <strain evidence="2">CL551</strain>
    </source>
</reference>
<dbReference type="OrthoDB" id="10261027at2759"/>
<dbReference type="SUPFAM" id="SSF81901">
    <property type="entry name" value="HCP-like"/>
    <property type="match status" value="1"/>
</dbReference>
<evidence type="ECO:0000313" key="2">
    <source>
        <dbReference type="EMBL" id="CAG8547196.1"/>
    </source>
</evidence>
<dbReference type="InterPro" id="IPR006597">
    <property type="entry name" value="Sel1-like"/>
</dbReference>
<dbReference type="SUPFAM" id="SSF56112">
    <property type="entry name" value="Protein kinase-like (PK-like)"/>
    <property type="match status" value="1"/>
</dbReference>
<dbReference type="InterPro" id="IPR008266">
    <property type="entry name" value="Tyr_kinase_AS"/>
</dbReference>
<evidence type="ECO:0000259" key="1">
    <source>
        <dbReference type="PROSITE" id="PS50011"/>
    </source>
</evidence>
<dbReference type="AlphaFoldDB" id="A0A9N9B1B5"/>
<dbReference type="EMBL" id="CAJVPV010003249">
    <property type="protein sequence ID" value="CAG8547196.1"/>
    <property type="molecule type" value="Genomic_DNA"/>
</dbReference>
<dbReference type="SMART" id="SM00671">
    <property type="entry name" value="SEL1"/>
    <property type="match status" value="4"/>
</dbReference>